<dbReference type="InterPro" id="IPR008775">
    <property type="entry name" value="Phytyl_CoA_dOase-like"/>
</dbReference>
<protein>
    <recommendedName>
        <fullName evidence="3">Phytanoyl-CoA dioxygenase</fullName>
    </recommendedName>
</protein>
<dbReference type="GO" id="GO:0016706">
    <property type="term" value="F:2-oxoglutarate-dependent dioxygenase activity"/>
    <property type="evidence" value="ECO:0007669"/>
    <property type="project" value="UniProtKB-ARBA"/>
</dbReference>
<evidence type="ECO:0008006" key="3">
    <source>
        <dbReference type="Google" id="ProtNLM"/>
    </source>
</evidence>
<dbReference type="STRING" id="1963.AQJ27_43785"/>
<dbReference type="Proteomes" id="UP000217446">
    <property type="component" value="Unassembled WGS sequence"/>
</dbReference>
<evidence type="ECO:0000313" key="1">
    <source>
        <dbReference type="EMBL" id="GAX56709.1"/>
    </source>
</evidence>
<dbReference type="GO" id="GO:0005506">
    <property type="term" value="F:iron ion binding"/>
    <property type="evidence" value="ECO:0007669"/>
    <property type="project" value="UniProtKB-ARBA"/>
</dbReference>
<dbReference type="Gene3D" id="2.60.120.620">
    <property type="entry name" value="q2cbj1_9rhob like domain"/>
    <property type="match status" value="1"/>
</dbReference>
<reference evidence="2" key="1">
    <citation type="submission" date="2017-05" db="EMBL/GenBank/DDBJ databases">
        <title>Streptomyces olivochromogenes NBRC 3561 whole genome shotgun sequence.</title>
        <authorList>
            <person name="Dohra H."/>
            <person name="Kodani S."/>
        </authorList>
    </citation>
    <scope>NUCLEOTIDE SEQUENCE [LARGE SCALE GENOMIC DNA]</scope>
    <source>
        <strain evidence="2">NBRC 3561</strain>
    </source>
</reference>
<dbReference type="PANTHER" id="PTHR20883">
    <property type="entry name" value="PHYTANOYL-COA DIOXYGENASE DOMAIN CONTAINING 1"/>
    <property type="match status" value="1"/>
</dbReference>
<dbReference type="EMBL" id="BDQI01000028">
    <property type="protein sequence ID" value="GAX56709.1"/>
    <property type="molecule type" value="Genomic_DNA"/>
</dbReference>
<dbReference type="Pfam" id="PF05721">
    <property type="entry name" value="PhyH"/>
    <property type="match status" value="1"/>
</dbReference>
<dbReference type="PANTHER" id="PTHR20883:SF48">
    <property type="entry name" value="ECTOINE DIOXYGENASE"/>
    <property type="match status" value="1"/>
</dbReference>
<keyword evidence="2" id="KW-1185">Reference proteome</keyword>
<dbReference type="AlphaFoldDB" id="A0A250VRI8"/>
<gene>
    <name evidence="1" type="ORF">SO3561_08277</name>
</gene>
<name>A0A250VRI8_STROL</name>
<evidence type="ECO:0000313" key="2">
    <source>
        <dbReference type="Proteomes" id="UP000217446"/>
    </source>
</evidence>
<comment type="caution">
    <text evidence="1">The sequence shown here is derived from an EMBL/GenBank/DDBJ whole genome shotgun (WGS) entry which is preliminary data.</text>
</comment>
<dbReference type="SUPFAM" id="SSF51197">
    <property type="entry name" value="Clavaminate synthase-like"/>
    <property type="match status" value="1"/>
</dbReference>
<organism evidence="1 2">
    <name type="scientific">Streptomyces olivochromogenes</name>
    <dbReference type="NCBI Taxonomy" id="1963"/>
    <lineage>
        <taxon>Bacteria</taxon>
        <taxon>Bacillati</taxon>
        <taxon>Actinomycetota</taxon>
        <taxon>Actinomycetes</taxon>
        <taxon>Kitasatosporales</taxon>
        <taxon>Streptomycetaceae</taxon>
        <taxon>Streptomyces</taxon>
    </lineage>
</organism>
<accession>A0A250VRI8</accession>
<dbReference type="RefSeq" id="WP_067382290.1">
    <property type="nucleotide sequence ID" value="NZ_BDQI01000028.1"/>
</dbReference>
<proteinExistence type="predicted"/>
<sequence length="256" mass="27977">MPRSETWSDDERCQFVDDGVLIRRGLIRGTVLSKARDLVSGWLTKAYDPARLTAYTERSFAPELEEHPDVLALYQRSGLAELAGDLLRPATPAPVTRAQIQIRLPDGVQQPVKAMHVDGVSCPHLEPRDLRTFTFIVGVVLDGSATADAGALHYVPGGHHRMADYFATDWVLGQPAQTPDDIDAQDGTALTAEPGDVVVMHHLVPHRVGSNTNSTPRVMAYFRVSHAQHPDLALRALSDPWLEYPALAALARPGTV</sequence>